<dbReference type="EMBL" id="FOYQ01000002">
    <property type="protein sequence ID" value="SFR46494.1"/>
    <property type="molecule type" value="Genomic_DNA"/>
</dbReference>
<keyword evidence="3" id="KW-1185">Reference proteome</keyword>
<keyword evidence="1" id="KW-1133">Transmembrane helix</keyword>
<evidence type="ECO:0000256" key="1">
    <source>
        <dbReference type="SAM" id="Phobius"/>
    </source>
</evidence>
<feature type="transmembrane region" description="Helical" evidence="1">
    <location>
        <begin position="89"/>
        <end position="109"/>
    </location>
</feature>
<protein>
    <submittedName>
        <fullName evidence="2">Uncharacterized protein</fullName>
    </submittedName>
</protein>
<keyword evidence="1" id="KW-0472">Membrane</keyword>
<evidence type="ECO:0000313" key="3">
    <source>
        <dbReference type="Proteomes" id="UP000199534"/>
    </source>
</evidence>
<sequence>MESLRTKAASLTKKRLLIESLALLLIISTPFVFKSHEYFPVDPDETISFLGIEITRNGFSDIGAYIWFLLGKIIPLYLLVIWFFTCKHWWYHTILIPICMYAFQIFEAVYFEDPAVDTENVLWILPICMVIIPFVYFVRLKLFDKYVHGIDLEAMNAELQYYKTKEKEQMQKAGIYTDESITAETVEQDLSDATPKRTINQLLSSVQASFRSLF</sequence>
<keyword evidence="1" id="KW-0812">Transmembrane</keyword>
<feature type="transmembrane region" description="Helical" evidence="1">
    <location>
        <begin position="16"/>
        <end position="33"/>
    </location>
</feature>
<reference evidence="2 3" key="1">
    <citation type="submission" date="2016-10" db="EMBL/GenBank/DDBJ databases">
        <authorList>
            <person name="de Groot N.N."/>
        </authorList>
    </citation>
    <scope>NUCLEOTIDE SEQUENCE [LARGE SCALE GENOMIC DNA]</scope>
    <source>
        <strain evidence="2 3">DSM 21019</strain>
    </source>
</reference>
<name>A0A1I6GW70_9FLAO</name>
<proteinExistence type="predicted"/>
<dbReference type="AlphaFoldDB" id="A0A1I6GW70"/>
<organism evidence="2 3">
    <name type="scientific">Robiginitalea myxolifaciens</name>
    <dbReference type="NCBI Taxonomy" id="400055"/>
    <lineage>
        <taxon>Bacteria</taxon>
        <taxon>Pseudomonadati</taxon>
        <taxon>Bacteroidota</taxon>
        <taxon>Flavobacteriia</taxon>
        <taxon>Flavobacteriales</taxon>
        <taxon>Flavobacteriaceae</taxon>
        <taxon>Robiginitalea</taxon>
    </lineage>
</organism>
<feature type="transmembrane region" description="Helical" evidence="1">
    <location>
        <begin position="121"/>
        <end position="138"/>
    </location>
</feature>
<feature type="transmembrane region" description="Helical" evidence="1">
    <location>
        <begin position="64"/>
        <end position="84"/>
    </location>
</feature>
<accession>A0A1I6GW70</accession>
<dbReference type="STRING" id="400055.SAMN04490243_1815"/>
<evidence type="ECO:0000313" key="2">
    <source>
        <dbReference type="EMBL" id="SFR46494.1"/>
    </source>
</evidence>
<dbReference type="OrthoDB" id="1446731at2"/>
<gene>
    <name evidence="2" type="ORF">SAMN04490243_1815</name>
</gene>
<dbReference type="Proteomes" id="UP000199534">
    <property type="component" value="Unassembled WGS sequence"/>
</dbReference>